<dbReference type="Proteomes" id="UP000045051">
    <property type="component" value="Unassembled WGS sequence"/>
</dbReference>
<evidence type="ECO:0000313" key="1">
    <source>
        <dbReference type="EMBL" id="CEN46315.1"/>
    </source>
</evidence>
<keyword evidence="2" id="KW-1185">Reference proteome</keyword>
<reference evidence="1 2" key="1">
    <citation type="submission" date="2015-01" db="EMBL/GenBank/DDBJ databases">
        <authorList>
            <person name="MANFREDI Pablo"/>
        </authorList>
    </citation>
    <scope>NUCLEOTIDE SEQUENCE [LARGE SCALE GENOMIC DNA]</scope>
    <source>
        <strain evidence="1 2">CcD38</strain>
    </source>
</reference>
<sequence length="26" mass="3129">MMFMHIKFIAIKISSQTKKTNYLKLL</sequence>
<dbReference type="EMBL" id="CDOI01000144">
    <property type="protein sequence ID" value="CEN46315.1"/>
    <property type="molecule type" value="Genomic_DNA"/>
</dbReference>
<protein>
    <submittedName>
        <fullName evidence="1">Uncharacterized protein</fullName>
    </submittedName>
</protein>
<name>A0A0B7I3T9_9FLAO</name>
<proteinExistence type="predicted"/>
<dbReference type="AlphaFoldDB" id="A0A0B7I3T9"/>
<accession>A0A0B7I3T9</accession>
<evidence type="ECO:0000313" key="2">
    <source>
        <dbReference type="Proteomes" id="UP000045051"/>
    </source>
</evidence>
<organism evidence="1 2">
    <name type="scientific">Capnocytophaga canis</name>
    <dbReference type="NCBI Taxonomy" id="1848903"/>
    <lineage>
        <taxon>Bacteria</taxon>
        <taxon>Pseudomonadati</taxon>
        <taxon>Bacteroidota</taxon>
        <taxon>Flavobacteriia</taxon>
        <taxon>Flavobacteriales</taxon>
        <taxon>Flavobacteriaceae</taxon>
        <taxon>Capnocytophaga</taxon>
    </lineage>
</organism>
<gene>
    <name evidence="1" type="ORF">CCAND38_330033</name>
</gene>